<protein>
    <recommendedName>
        <fullName evidence="4">DUF401 family protein</fullName>
    </recommendedName>
</protein>
<comment type="caution">
    <text evidence="2">The sequence shown here is derived from an EMBL/GenBank/DDBJ whole genome shotgun (WGS) entry which is preliminary data.</text>
</comment>
<feature type="transmembrane region" description="Helical" evidence="1">
    <location>
        <begin position="234"/>
        <end position="251"/>
    </location>
</feature>
<keyword evidence="1" id="KW-0812">Transmembrane</keyword>
<gene>
    <name evidence="2" type="ORF">CDO51_01520</name>
</gene>
<feature type="transmembrane region" description="Helical" evidence="1">
    <location>
        <begin position="97"/>
        <end position="120"/>
    </location>
</feature>
<keyword evidence="3" id="KW-1185">Reference proteome</keyword>
<feature type="transmembrane region" description="Helical" evidence="1">
    <location>
        <begin position="166"/>
        <end position="190"/>
    </location>
</feature>
<dbReference type="InterPro" id="IPR007294">
    <property type="entry name" value="DUF401"/>
</dbReference>
<dbReference type="Pfam" id="PF04165">
    <property type="entry name" value="DUF401"/>
    <property type="match status" value="1"/>
</dbReference>
<evidence type="ECO:0000256" key="1">
    <source>
        <dbReference type="SAM" id="Phobius"/>
    </source>
</evidence>
<accession>A0A226C2Q6</accession>
<keyword evidence="1" id="KW-1133">Transmembrane helix</keyword>
<keyword evidence="1" id="KW-0472">Membrane</keyword>
<dbReference type="RefSeq" id="WP_089022533.1">
    <property type="nucleotide sequence ID" value="NZ_NIQC01000002.1"/>
</dbReference>
<name>A0A226C2Q6_9FIRM</name>
<evidence type="ECO:0008006" key="4">
    <source>
        <dbReference type="Google" id="ProtNLM"/>
    </source>
</evidence>
<proteinExistence type="predicted"/>
<feature type="transmembrane region" description="Helical" evidence="1">
    <location>
        <begin position="389"/>
        <end position="410"/>
    </location>
</feature>
<evidence type="ECO:0000313" key="3">
    <source>
        <dbReference type="Proteomes" id="UP000214588"/>
    </source>
</evidence>
<feature type="transmembrane region" description="Helical" evidence="1">
    <location>
        <begin position="141"/>
        <end position="160"/>
    </location>
</feature>
<feature type="transmembrane region" description="Helical" evidence="1">
    <location>
        <begin position="348"/>
        <end position="369"/>
    </location>
</feature>
<organism evidence="2 3">
    <name type="scientific">Natranaerobius trueperi</name>
    <dbReference type="NCBI Taxonomy" id="759412"/>
    <lineage>
        <taxon>Bacteria</taxon>
        <taxon>Bacillati</taxon>
        <taxon>Bacillota</taxon>
        <taxon>Clostridia</taxon>
        <taxon>Natranaerobiales</taxon>
        <taxon>Natranaerobiaceae</taxon>
        <taxon>Natranaerobius</taxon>
    </lineage>
</organism>
<dbReference type="EMBL" id="NIQC01000002">
    <property type="protein sequence ID" value="OWZ84729.1"/>
    <property type="molecule type" value="Genomic_DNA"/>
</dbReference>
<evidence type="ECO:0000313" key="2">
    <source>
        <dbReference type="EMBL" id="OWZ84729.1"/>
    </source>
</evidence>
<feature type="transmembrane region" description="Helical" evidence="1">
    <location>
        <begin position="58"/>
        <end position="77"/>
    </location>
</feature>
<dbReference type="PANTHER" id="PTHR39556">
    <property type="entry name" value="PROTEIN, PUTATIVE-RELATED"/>
    <property type="match status" value="1"/>
</dbReference>
<sequence length="413" mass="45215">MQLLGLFIALVLIIVMLQNKKPLGLSMTLGALILGIFSGMNFSKMLKTTYNSLTDPTTVNLLLIVLCISIFGTILKQTNCLETMVTSLTKIIPNKKVLLAILPSLIGMLTVPGGAVMSAPMIKEAGDKINLPSEKLAATNLFYRHVWHLIFPLIPSIIIISELSQVPLRFFIVFNLPVFIITFIIGYKWLFRTTNIDISLVETERSSDDVFTFIKSTFPLFTAVGTAIFTPLNIPPALLIGILLASFNYIDSKHPMKSVISGVGSALKNTKYSMTLTILGIMIFKDFIETSGVVEQLTNYLITSGIPIPILIVLVPIITAGLTGVNSAALGISYPIMAPIMNPHEGNLALLGIFYTASVFGYYLSPFHLCLLLTKEYFKTSFNKLYKELVLPAGAMVLGALITGLIWNILSLE</sequence>
<dbReference type="Proteomes" id="UP000214588">
    <property type="component" value="Unassembled WGS sequence"/>
</dbReference>
<dbReference type="AlphaFoldDB" id="A0A226C2Q6"/>
<dbReference type="OrthoDB" id="367235at2"/>
<feature type="transmembrane region" description="Helical" evidence="1">
    <location>
        <begin position="308"/>
        <end position="336"/>
    </location>
</feature>
<dbReference type="PANTHER" id="PTHR39556:SF1">
    <property type="entry name" value="PROTEIN, PUTATIVE-RELATED"/>
    <property type="match status" value="1"/>
</dbReference>
<reference evidence="2 3" key="1">
    <citation type="submission" date="2017-06" db="EMBL/GenBank/DDBJ databases">
        <title>Draft Genome Sequence of Natranaerobius trueperi halophilic, alkalithermophilic bacteria from soda lakes.</title>
        <authorList>
            <person name="Zhao B."/>
        </authorList>
    </citation>
    <scope>NUCLEOTIDE SEQUENCE [LARGE SCALE GENOMIC DNA]</scope>
    <source>
        <strain evidence="2 3">DSM 18760</strain>
    </source>
</reference>
<feature type="transmembrane region" description="Helical" evidence="1">
    <location>
        <begin position="27"/>
        <end position="46"/>
    </location>
</feature>